<reference evidence="2" key="2">
    <citation type="journal article" date="2024" name="Environ. Microbiol.">
        <title>Genome analysis and description of Tunturibacter gen. nov. expands the diversity of Terriglobia in tundra soils.</title>
        <authorList>
            <person name="Messyasz A."/>
            <person name="Mannisto M.K."/>
            <person name="Kerkhof L.J."/>
            <person name="Haggblom M.M."/>
        </authorList>
    </citation>
    <scope>NUCLEOTIDE SEQUENCE</scope>
    <source>
        <strain evidence="2">M8UP39</strain>
    </source>
</reference>
<dbReference type="RefSeq" id="WP_353072159.1">
    <property type="nucleotide sequence ID" value="NZ_CP132938.1"/>
</dbReference>
<dbReference type="KEGG" id="tgi:RBB81_21700"/>
<proteinExistence type="predicted"/>
<evidence type="ECO:0000313" key="2">
    <source>
        <dbReference type="EMBL" id="XCB22160.1"/>
    </source>
</evidence>
<protein>
    <submittedName>
        <fullName evidence="2">Uncharacterized protein</fullName>
    </submittedName>
</protein>
<dbReference type="AlphaFoldDB" id="A0AAU7Z0S6"/>
<reference evidence="2" key="1">
    <citation type="submission" date="2023-08" db="EMBL/GenBank/DDBJ databases">
        <authorList>
            <person name="Messyasz A."/>
            <person name="Mannisto M.K."/>
            <person name="Kerkhof L.J."/>
            <person name="Haggblom M."/>
        </authorList>
    </citation>
    <scope>NUCLEOTIDE SEQUENCE</scope>
    <source>
        <strain evidence="2">M8UP39</strain>
    </source>
</reference>
<evidence type="ECO:0000256" key="1">
    <source>
        <dbReference type="SAM" id="MobiDB-lite"/>
    </source>
</evidence>
<sequence length="74" mass="7913">MPSAENAEGRTPDVSLELADEDRPLEVEVGMKPVLLLEDNLPGFDVDEENPKVDLGWGIGDADKGPGIGRQKGL</sequence>
<feature type="region of interest" description="Disordered" evidence="1">
    <location>
        <begin position="50"/>
        <end position="74"/>
    </location>
</feature>
<name>A0AAU7Z0S6_9BACT</name>
<accession>A0AAU7Z0S6</accession>
<dbReference type="EMBL" id="CP132938">
    <property type="protein sequence ID" value="XCB22160.1"/>
    <property type="molecule type" value="Genomic_DNA"/>
</dbReference>
<organism evidence="2">
    <name type="scientific">Tunturiibacter gelidiferens</name>
    <dbReference type="NCBI Taxonomy" id="3069689"/>
    <lineage>
        <taxon>Bacteria</taxon>
        <taxon>Pseudomonadati</taxon>
        <taxon>Acidobacteriota</taxon>
        <taxon>Terriglobia</taxon>
        <taxon>Terriglobales</taxon>
        <taxon>Acidobacteriaceae</taxon>
        <taxon>Tunturiibacter</taxon>
    </lineage>
</organism>
<gene>
    <name evidence="2" type="ORF">RBB81_21700</name>
</gene>